<evidence type="ECO:0000313" key="8">
    <source>
        <dbReference type="EMBL" id="EKC45956.1"/>
    </source>
</evidence>
<dbReference type="GO" id="GO:0006310">
    <property type="term" value="P:DNA recombination"/>
    <property type="evidence" value="ECO:0007669"/>
    <property type="project" value="UniProtKB-KW"/>
</dbReference>
<dbReference type="InterPro" id="IPR015967">
    <property type="entry name" value="Rcmb_RecR_Znf"/>
</dbReference>
<keyword evidence="4" id="KW-0862">Zinc</keyword>
<dbReference type="Pfam" id="PF21175">
    <property type="entry name" value="RecR_C"/>
    <property type="match status" value="1"/>
</dbReference>
<evidence type="ECO:0000256" key="3">
    <source>
        <dbReference type="ARBA" id="ARBA00022771"/>
    </source>
</evidence>
<accession>K1SEU9</accession>
<keyword evidence="2" id="KW-0227">DNA damage</keyword>
<dbReference type="NCBIfam" id="TIGR00615">
    <property type="entry name" value="recR"/>
    <property type="match status" value="1"/>
</dbReference>
<dbReference type="InterPro" id="IPR006171">
    <property type="entry name" value="TOPRIM_dom"/>
</dbReference>
<name>K1SEU9_9ZZZZ</name>
<evidence type="ECO:0000256" key="2">
    <source>
        <dbReference type="ARBA" id="ARBA00022763"/>
    </source>
</evidence>
<evidence type="ECO:0000256" key="4">
    <source>
        <dbReference type="ARBA" id="ARBA00022833"/>
    </source>
</evidence>
<evidence type="ECO:0000256" key="5">
    <source>
        <dbReference type="ARBA" id="ARBA00023172"/>
    </source>
</evidence>
<dbReference type="Pfam" id="PF02132">
    <property type="entry name" value="RecR_ZnF"/>
    <property type="match status" value="1"/>
</dbReference>
<dbReference type="HAMAP" id="MF_00017">
    <property type="entry name" value="RecR"/>
    <property type="match status" value="1"/>
</dbReference>
<dbReference type="GO" id="GO:0006281">
    <property type="term" value="P:DNA repair"/>
    <property type="evidence" value="ECO:0007669"/>
    <property type="project" value="UniProtKB-KW"/>
</dbReference>
<dbReference type="PANTHER" id="PTHR30446:SF0">
    <property type="entry name" value="RECOMBINATION PROTEIN RECR"/>
    <property type="match status" value="1"/>
</dbReference>
<dbReference type="AlphaFoldDB" id="K1SEU9"/>
<dbReference type="CDD" id="cd01025">
    <property type="entry name" value="TOPRIM_recR"/>
    <property type="match status" value="1"/>
</dbReference>
<dbReference type="PROSITE" id="PS01300">
    <property type="entry name" value="RECR"/>
    <property type="match status" value="1"/>
</dbReference>
<dbReference type="GO" id="GO:0003677">
    <property type="term" value="F:DNA binding"/>
    <property type="evidence" value="ECO:0007669"/>
    <property type="project" value="InterPro"/>
</dbReference>
<dbReference type="Gene3D" id="3.40.1360.10">
    <property type="match status" value="1"/>
</dbReference>
<keyword evidence="3" id="KW-0863">Zinc-finger</keyword>
<dbReference type="GO" id="GO:0008270">
    <property type="term" value="F:zinc ion binding"/>
    <property type="evidence" value="ECO:0007669"/>
    <property type="project" value="UniProtKB-KW"/>
</dbReference>
<proteinExistence type="inferred from homology"/>
<keyword evidence="5" id="KW-0233">DNA recombination</keyword>
<keyword evidence="1" id="KW-0479">Metal-binding</keyword>
<dbReference type="InterPro" id="IPR023627">
    <property type="entry name" value="Rcmb_RecR"/>
</dbReference>
<evidence type="ECO:0000256" key="1">
    <source>
        <dbReference type="ARBA" id="ARBA00022723"/>
    </source>
</evidence>
<dbReference type="Pfam" id="PF21176">
    <property type="entry name" value="RecR_HhH"/>
    <property type="match status" value="1"/>
</dbReference>
<dbReference type="InterPro" id="IPR000093">
    <property type="entry name" value="DNA_Rcmb_RecR"/>
</dbReference>
<evidence type="ECO:0000259" key="7">
    <source>
        <dbReference type="PROSITE" id="PS50880"/>
    </source>
</evidence>
<reference evidence="8" key="1">
    <citation type="journal article" date="2013" name="Environ. Microbiol.">
        <title>Microbiota from the distal guts of lean and obese adolescents exhibit partial functional redundancy besides clear differences in community structure.</title>
        <authorList>
            <person name="Ferrer M."/>
            <person name="Ruiz A."/>
            <person name="Lanza F."/>
            <person name="Haange S.B."/>
            <person name="Oberbach A."/>
            <person name="Till H."/>
            <person name="Bargiela R."/>
            <person name="Campoy C."/>
            <person name="Segura M.T."/>
            <person name="Richter M."/>
            <person name="von Bergen M."/>
            <person name="Seifert J."/>
            <person name="Suarez A."/>
        </authorList>
    </citation>
    <scope>NUCLEOTIDE SEQUENCE</scope>
</reference>
<dbReference type="PANTHER" id="PTHR30446">
    <property type="entry name" value="RECOMBINATION PROTEIN RECR"/>
    <property type="match status" value="1"/>
</dbReference>
<dbReference type="Gene3D" id="1.10.8.420">
    <property type="entry name" value="RecR Domain 1"/>
    <property type="match status" value="1"/>
</dbReference>
<sequence length="197" mass="22346">MPDSIKKLIESFKMLPGIGEKTAERLAFSVLDFDEDQIKLFSDSISLVNKNIHKCSICNTLTENDVCFVCNDDSRNDSVLCVVDDVKNVFLFEKMGMFNGYYHVLDGLISPLEGINPEDIGLEKLLNRLKNNNFKEIIFAFNPSIESETTAMYIKRILEGTDIKITRLASGVPMGANMEYIDKLTLERAMMDRKVIE</sequence>
<comment type="caution">
    <text evidence="8">The sequence shown here is derived from an EMBL/GenBank/DDBJ whole genome shotgun (WGS) entry which is preliminary data.</text>
</comment>
<dbReference type="EMBL" id="AJWZ01011233">
    <property type="protein sequence ID" value="EKC45956.1"/>
    <property type="molecule type" value="Genomic_DNA"/>
</dbReference>
<dbReference type="InterPro" id="IPR034137">
    <property type="entry name" value="TOPRIM_RecR"/>
</dbReference>
<keyword evidence="6" id="KW-0234">DNA repair</keyword>
<dbReference type="SUPFAM" id="SSF111304">
    <property type="entry name" value="Recombination protein RecR"/>
    <property type="match status" value="1"/>
</dbReference>
<dbReference type="PROSITE" id="PS50880">
    <property type="entry name" value="TOPRIM"/>
    <property type="match status" value="1"/>
</dbReference>
<feature type="domain" description="Toprim" evidence="7">
    <location>
        <begin position="78"/>
        <end position="173"/>
    </location>
</feature>
<protein>
    <submittedName>
        <fullName evidence="8">RecR protein</fullName>
    </submittedName>
</protein>
<organism evidence="8">
    <name type="scientific">human gut metagenome</name>
    <dbReference type="NCBI Taxonomy" id="408170"/>
    <lineage>
        <taxon>unclassified sequences</taxon>
        <taxon>metagenomes</taxon>
        <taxon>organismal metagenomes</taxon>
    </lineage>
</organism>
<dbReference type="Pfam" id="PF13662">
    <property type="entry name" value="Toprim_4"/>
    <property type="match status" value="1"/>
</dbReference>
<gene>
    <name evidence="8" type="ORF">OBE_16551</name>
</gene>
<evidence type="ECO:0000256" key="6">
    <source>
        <dbReference type="ARBA" id="ARBA00023204"/>
    </source>
</evidence>